<dbReference type="GO" id="GO:0016020">
    <property type="term" value="C:membrane"/>
    <property type="evidence" value="ECO:0007669"/>
    <property type="project" value="InterPro"/>
</dbReference>
<accession>A0AAJ0HR02</accession>
<dbReference type="InterPro" id="IPR033481">
    <property type="entry name" value="Dni1/Fig1"/>
</dbReference>
<feature type="transmembrane region" description="Helical" evidence="1">
    <location>
        <begin position="228"/>
        <end position="248"/>
    </location>
</feature>
<evidence type="ECO:0000313" key="2">
    <source>
        <dbReference type="EMBL" id="KAK3359657.1"/>
    </source>
</evidence>
<keyword evidence="1" id="KW-0472">Membrane</keyword>
<reference evidence="2" key="1">
    <citation type="journal article" date="2023" name="Mol. Phylogenet. Evol.">
        <title>Genome-scale phylogeny and comparative genomics of the fungal order Sordariales.</title>
        <authorList>
            <person name="Hensen N."/>
            <person name="Bonometti L."/>
            <person name="Westerberg I."/>
            <person name="Brannstrom I.O."/>
            <person name="Guillou S."/>
            <person name="Cros-Aarteil S."/>
            <person name="Calhoun S."/>
            <person name="Haridas S."/>
            <person name="Kuo A."/>
            <person name="Mondo S."/>
            <person name="Pangilinan J."/>
            <person name="Riley R."/>
            <person name="LaButti K."/>
            <person name="Andreopoulos B."/>
            <person name="Lipzen A."/>
            <person name="Chen C."/>
            <person name="Yan M."/>
            <person name="Daum C."/>
            <person name="Ng V."/>
            <person name="Clum A."/>
            <person name="Steindorff A."/>
            <person name="Ohm R.A."/>
            <person name="Martin F."/>
            <person name="Silar P."/>
            <person name="Natvig D.O."/>
            <person name="Lalanne C."/>
            <person name="Gautier V."/>
            <person name="Ament-Velasquez S.L."/>
            <person name="Kruys A."/>
            <person name="Hutchinson M.I."/>
            <person name="Powell A.J."/>
            <person name="Barry K."/>
            <person name="Miller A.N."/>
            <person name="Grigoriev I.V."/>
            <person name="Debuchy R."/>
            <person name="Gladieux P."/>
            <person name="Hiltunen Thoren M."/>
            <person name="Johannesson H."/>
        </authorList>
    </citation>
    <scope>NUCLEOTIDE SEQUENCE</scope>
    <source>
        <strain evidence="2">CBS 955.72</strain>
    </source>
</reference>
<reference evidence="2" key="2">
    <citation type="submission" date="2023-06" db="EMBL/GenBank/DDBJ databases">
        <authorList>
            <consortium name="Lawrence Berkeley National Laboratory"/>
            <person name="Haridas S."/>
            <person name="Hensen N."/>
            <person name="Bonometti L."/>
            <person name="Westerberg I."/>
            <person name="Brannstrom I.O."/>
            <person name="Guillou S."/>
            <person name="Cros-Aarteil S."/>
            <person name="Calhoun S."/>
            <person name="Kuo A."/>
            <person name="Mondo S."/>
            <person name="Pangilinan J."/>
            <person name="Riley R."/>
            <person name="Labutti K."/>
            <person name="Andreopoulos B."/>
            <person name="Lipzen A."/>
            <person name="Chen C."/>
            <person name="Yanf M."/>
            <person name="Daum C."/>
            <person name="Ng V."/>
            <person name="Clum A."/>
            <person name="Steindorff A."/>
            <person name="Ohm R."/>
            <person name="Martin F."/>
            <person name="Silar P."/>
            <person name="Natvig D."/>
            <person name="Lalanne C."/>
            <person name="Gautier V."/>
            <person name="Ament-Velasquez S.L."/>
            <person name="Kruys A."/>
            <person name="Hutchinson M.I."/>
            <person name="Powell A.J."/>
            <person name="Barry K."/>
            <person name="Miller A.N."/>
            <person name="Grigoriev I.V."/>
            <person name="Debuchy R."/>
            <person name="Gladieux P."/>
            <person name="Thoren M.H."/>
            <person name="Johannesson H."/>
        </authorList>
    </citation>
    <scope>NUCLEOTIDE SEQUENCE</scope>
    <source>
        <strain evidence="2">CBS 955.72</strain>
    </source>
</reference>
<keyword evidence="1" id="KW-0812">Transmembrane</keyword>
<keyword evidence="3" id="KW-1185">Reference proteome</keyword>
<organism evidence="2 3">
    <name type="scientific">Lasiosphaeria hispida</name>
    <dbReference type="NCBI Taxonomy" id="260671"/>
    <lineage>
        <taxon>Eukaryota</taxon>
        <taxon>Fungi</taxon>
        <taxon>Dikarya</taxon>
        <taxon>Ascomycota</taxon>
        <taxon>Pezizomycotina</taxon>
        <taxon>Sordariomycetes</taxon>
        <taxon>Sordariomycetidae</taxon>
        <taxon>Sordariales</taxon>
        <taxon>Lasiosphaeriaceae</taxon>
        <taxon>Lasiosphaeria</taxon>
    </lineage>
</organism>
<gene>
    <name evidence="2" type="ORF">B0T25DRAFT_104747</name>
</gene>
<feature type="transmembrane region" description="Helical" evidence="1">
    <location>
        <begin position="180"/>
        <end position="198"/>
    </location>
</feature>
<keyword evidence="1" id="KW-1133">Transmembrane helix</keyword>
<dbReference type="Pfam" id="PF12351">
    <property type="entry name" value="Fig1"/>
    <property type="match status" value="1"/>
</dbReference>
<evidence type="ECO:0000313" key="3">
    <source>
        <dbReference type="Proteomes" id="UP001275084"/>
    </source>
</evidence>
<comment type="caution">
    <text evidence="2">The sequence shown here is derived from an EMBL/GenBank/DDBJ whole genome shotgun (WGS) entry which is preliminary data.</text>
</comment>
<sequence length="261" mass="27459">MAVLKLAKMFLMPSSTIRLVPYVLILPVILFQALSLSGCASTSPAIPNIYIVSLQSSKNLTTPVEVRLGYFGICGDDGTSLRCQPSSGGSAEAVAISLFPTFVTNSTSTPKSGANATLTPADVKDLVTTALDLQSQIFISILAGAAFLFAVGIIFLFLFKRDASKPNAAKPLRAAIFRRGTYGLLYLSTALVFTTALATTETAGALQYASSATRNAPILMHAGRTLQVLQWMAFGFSTLFTLTVPILVRPGVVAALGKGEA</sequence>
<evidence type="ECO:0000256" key="1">
    <source>
        <dbReference type="SAM" id="Phobius"/>
    </source>
</evidence>
<protein>
    <submittedName>
        <fullName evidence="2">Ca2+ regulator and membrane fusion protein Fig1-domain-containing protein</fullName>
    </submittedName>
</protein>
<feature type="transmembrane region" description="Helical" evidence="1">
    <location>
        <begin position="137"/>
        <end position="159"/>
    </location>
</feature>
<name>A0AAJ0HR02_9PEZI</name>
<proteinExistence type="predicted"/>
<dbReference type="Proteomes" id="UP001275084">
    <property type="component" value="Unassembled WGS sequence"/>
</dbReference>
<dbReference type="EMBL" id="JAUIQD010000002">
    <property type="protein sequence ID" value="KAK3359657.1"/>
    <property type="molecule type" value="Genomic_DNA"/>
</dbReference>
<dbReference type="AlphaFoldDB" id="A0AAJ0HR02"/>